<feature type="region of interest" description="Disordered" evidence="8">
    <location>
        <begin position="1"/>
        <end position="27"/>
    </location>
</feature>
<evidence type="ECO:0000313" key="12">
    <source>
        <dbReference type="Proteomes" id="UP001597365"/>
    </source>
</evidence>
<keyword evidence="5 9" id="KW-1133">Transmembrane helix</keyword>
<keyword evidence="7" id="KW-0131">Cell cycle</keyword>
<evidence type="ECO:0000256" key="8">
    <source>
        <dbReference type="SAM" id="MobiDB-lite"/>
    </source>
</evidence>
<evidence type="ECO:0000256" key="9">
    <source>
        <dbReference type="SAM" id="Phobius"/>
    </source>
</evidence>
<comment type="caution">
    <text evidence="11">The sequence shown here is derived from an EMBL/GenBank/DDBJ whole genome shotgun (WGS) entry which is preliminary data.</text>
</comment>
<keyword evidence="2" id="KW-1003">Cell membrane</keyword>
<dbReference type="Pfam" id="PF08478">
    <property type="entry name" value="POTRA_1"/>
    <property type="match status" value="1"/>
</dbReference>
<feature type="compositionally biased region" description="Gly residues" evidence="8">
    <location>
        <begin position="9"/>
        <end position="21"/>
    </location>
</feature>
<evidence type="ECO:0000259" key="10">
    <source>
        <dbReference type="PROSITE" id="PS51779"/>
    </source>
</evidence>
<dbReference type="Proteomes" id="UP001597365">
    <property type="component" value="Unassembled WGS sequence"/>
</dbReference>
<reference evidence="12" key="1">
    <citation type="journal article" date="2019" name="Int. J. Syst. Evol. Microbiol.">
        <title>The Global Catalogue of Microorganisms (GCM) 10K type strain sequencing project: providing services to taxonomists for standard genome sequencing and annotation.</title>
        <authorList>
            <consortium name="The Broad Institute Genomics Platform"/>
            <consortium name="The Broad Institute Genome Sequencing Center for Infectious Disease"/>
            <person name="Wu L."/>
            <person name="Ma J."/>
        </authorList>
    </citation>
    <scope>NUCLEOTIDE SEQUENCE [LARGE SCALE GENOMIC DNA]</scope>
    <source>
        <strain evidence="12">CGMCC 4.7455</strain>
    </source>
</reference>
<comment type="subcellular location">
    <subcellularLocation>
        <location evidence="1">Membrane</location>
    </subcellularLocation>
</comment>
<dbReference type="PROSITE" id="PS51779">
    <property type="entry name" value="POTRA"/>
    <property type="match status" value="1"/>
</dbReference>
<keyword evidence="12" id="KW-1185">Reference proteome</keyword>
<dbReference type="InterPro" id="IPR013685">
    <property type="entry name" value="POTRA_FtsQ_type"/>
</dbReference>
<evidence type="ECO:0000256" key="5">
    <source>
        <dbReference type="ARBA" id="ARBA00022989"/>
    </source>
</evidence>
<dbReference type="RefSeq" id="WP_380902460.1">
    <property type="nucleotide sequence ID" value="NZ_JBHUFU010000012.1"/>
</dbReference>
<accession>A0ABW4PNX9</accession>
<dbReference type="PANTHER" id="PTHR37820:SF1">
    <property type="entry name" value="CELL DIVISION PROTEIN FTSQ"/>
    <property type="match status" value="1"/>
</dbReference>
<sequence>MAGRTTAAGRGGTPGGPGEGSGPLPAVRRVRRLLRPDGPGRPEDRARRRLPLVLALAPALLLGGFALWVLYGSAWLRVEAVAVTGEEVLTERQVLRAAEVPMGEPLVSVDPEAVERRLLERLPRVGAAEVARSWPHGVEVAVTERKPVVVMVQNAPDGEGGGSGDGARGRTYAEVDEEGVRFGTVAERPAGVPLLVLDLDGSPSRHRFGEERVRGEAVKVAAALPDAVRRDTRTIRVRSHDSVTLELTGGRTVVWGSAEGSAAKARSLSLLMKAAADAGRYDVSVPTAPATSGS</sequence>
<feature type="domain" description="POTRA" evidence="10">
    <location>
        <begin position="76"/>
        <end position="145"/>
    </location>
</feature>
<keyword evidence="4 9" id="KW-0812">Transmembrane</keyword>
<evidence type="ECO:0000256" key="4">
    <source>
        <dbReference type="ARBA" id="ARBA00022692"/>
    </source>
</evidence>
<evidence type="ECO:0000256" key="3">
    <source>
        <dbReference type="ARBA" id="ARBA00022618"/>
    </source>
</evidence>
<protein>
    <submittedName>
        <fullName evidence="11">Cell division protein FtsQ/DivIB</fullName>
    </submittedName>
</protein>
<organism evidence="11 12">
    <name type="scientific">Streptomyces desertarenae</name>
    <dbReference type="NCBI Taxonomy" id="2666184"/>
    <lineage>
        <taxon>Bacteria</taxon>
        <taxon>Bacillati</taxon>
        <taxon>Actinomycetota</taxon>
        <taxon>Actinomycetes</taxon>
        <taxon>Kitasatosporales</taxon>
        <taxon>Streptomycetaceae</taxon>
        <taxon>Streptomyces</taxon>
    </lineage>
</organism>
<dbReference type="EMBL" id="JBHUFU010000012">
    <property type="protein sequence ID" value="MFD1831994.1"/>
    <property type="molecule type" value="Genomic_DNA"/>
</dbReference>
<feature type="transmembrane region" description="Helical" evidence="9">
    <location>
        <begin position="50"/>
        <end position="71"/>
    </location>
</feature>
<proteinExistence type="predicted"/>
<keyword evidence="6 9" id="KW-0472">Membrane</keyword>
<name>A0ABW4PNX9_9ACTN</name>
<dbReference type="InterPro" id="IPR005548">
    <property type="entry name" value="Cell_div_FtsQ/DivIB_C"/>
</dbReference>
<keyword evidence="3 11" id="KW-0132">Cell division</keyword>
<evidence type="ECO:0000256" key="7">
    <source>
        <dbReference type="ARBA" id="ARBA00023306"/>
    </source>
</evidence>
<dbReference type="Gene3D" id="3.10.20.310">
    <property type="entry name" value="membrane protein fhac"/>
    <property type="match status" value="1"/>
</dbReference>
<evidence type="ECO:0000256" key="2">
    <source>
        <dbReference type="ARBA" id="ARBA00022475"/>
    </source>
</evidence>
<dbReference type="GO" id="GO:0051301">
    <property type="term" value="P:cell division"/>
    <property type="evidence" value="ECO:0007669"/>
    <property type="project" value="UniProtKB-KW"/>
</dbReference>
<evidence type="ECO:0000313" key="11">
    <source>
        <dbReference type="EMBL" id="MFD1831994.1"/>
    </source>
</evidence>
<dbReference type="InterPro" id="IPR034746">
    <property type="entry name" value="POTRA"/>
</dbReference>
<dbReference type="Pfam" id="PF03799">
    <property type="entry name" value="FtsQ_DivIB_C"/>
    <property type="match status" value="1"/>
</dbReference>
<gene>
    <name evidence="11" type="ORF">ACFSJS_20420</name>
</gene>
<dbReference type="PANTHER" id="PTHR37820">
    <property type="entry name" value="CELL DIVISION PROTEIN DIVIB"/>
    <property type="match status" value="1"/>
</dbReference>
<evidence type="ECO:0000256" key="1">
    <source>
        <dbReference type="ARBA" id="ARBA00004370"/>
    </source>
</evidence>
<dbReference type="InterPro" id="IPR050487">
    <property type="entry name" value="FtsQ_DivIB"/>
</dbReference>
<evidence type="ECO:0000256" key="6">
    <source>
        <dbReference type="ARBA" id="ARBA00023136"/>
    </source>
</evidence>